<evidence type="ECO:0000313" key="1">
    <source>
        <dbReference type="EMBL" id="KAF3695194.1"/>
    </source>
</evidence>
<organism evidence="1 2">
    <name type="scientific">Channa argus</name>
    <name type="common">Northern snakehead</name>
    <name type="synonym">Ophicephalus argus</name>
    <dbReference type="NCBI Taxonomy" id="215402"/>
    <lineage>
        <taxon>Eukaryota</taxon>
        <taxon>Metazoa</taxon>
        <taxon>Chordata</taxon>
        <taxon>Craniata</taxon>
        <taxon>Vertebrata</taxon>
        <taxon>Euteleostomi</taxon>
        <taxon>Actinopterygii</taxon>
        <taxon>Neopterygii</taxon>
        <taxon>Teleostei</taxon>
        <taxon>Neoteleostei</taxon>
        <taxon>Acanthomorphata</taxon>
        <taxon>Anabantaria</taxon>
        <taxon>Anabantiformes</taxon>
        <taxon>Channoidei</taxon>
        <taxon>Channidae</taxon>
        <taxon>Channa</taxon>
    </lineage>
</organism>
<keyword evidence="2" id="KW-1185">Reference proteome</keyword>
<dbReference type="AlphaFoldDB" id="A0A6G1PYI7"/>
<reference evidence="2" key="2">
    <citation type="submission" date="2019-02" db="EMBL/GenBank/DDBJ databases">
        <title>Opniocepnalus argus Var Kimnra genome.</title>
        <authorList>
            <person name="Zhou C."/>
            <person name="Xiao S."/>
        </authorList>
    </citation>
    <scope>NUCLEOTIDE SEQUENCE [LARGE SCALE GENOMIC DNA]</scope>
</reference>
<accession>A0A6G1PYI7</accession>
<evidence type="ECO:0000313" key="2">
    <source>
        <dbReference type="Proteomes" id="UP000503349"/>
    </source>
</evidence>
<dbReference type="EMBL" id="CM015721">
    <property type="protein sequence ID" value="KAF3695194.1"/>
    <property type="molecule type" value="Genomic_DNA"/>
</dbReference>
<protein>
    <submittedName>
        <fullName evidence="1">Uncharacterized protein</fullName>
    </submittedName>
</protein>
<name>A0A6G1PYI7_CHAAH</name>
<sequence length="63" mass="7160">MEKGFGLSRVEIDVSMKRLDDGQMRFFSQPADRCGGCSCSHHMWKLDRSSRSQIAATCHLNQL</sequence>
<dbReference type="Proteomes" id="UP000503349">
    <property type="component" value="Chromosome 10"/>
</dbReference>
<gene>
    <name evidence="1" type="ORF">EXN66_Car010870</name>
</gene>
<proteinExistence type="predicted"/>
<reference evidence="1 2" key="1">
    <citation type="submission" date="2019-02" db="EMBL/GenBank/DDBJ databases">
        <title>Opniocepnalus argus genome.</title>
        <authorList>
            <person name="Zhou C."/>
            <person name="Xiao S."/>
        </authorList>
    </citation>
    <scope>NUCLEOTIDE SEQUENCE [LARGE SCALE GENOMIC DNA]</scope>
    <source>
        <strain evidence="1">OARG1902GOOAL</strain>
        <tissue evidence="1">Muscle</tissue>
    </source>
</reference>